<name>A0A2U3KU15_9BACT</name>
<sequence>MLWKRLDVNEVKVRGGKGVLNGTPFLFAGDAEVSKFQGFNVSKSKARMRRT</sequence>
<dbReference type="AlphaFoldDB" id="A0A2U3KU15"/>
<evidence type="ECO:0000313" key="1">
    <source>
        <dbReference type="EMBL" id="SPF43148.1"/>
    </source>
</evidence>
<protein>
    <submittedName>
        <fullName evidence="1">Uncharacterized protein</fullName>
    </submittedName>
</protein>
<evidence type="ECO:0000313" key="2">
    <source>
        <dbReference type="Proteomes" id="UP000238701"/>
    </source>
</evidence>
<dbReference type="Proteomes" id="UP000238701">
    <property type="component" value="Unassembled WGS sequence"/>
</dbReference>
<accession>A0A2U3KU15</accession>
<dbReference type="EMBL" id="OMOD01000142">
    <property type="protein sequence ID" value="SPF43148.1"/>
    <property type="molecule type" value="Genomic_DNA"/>
</dbReference>
<reference evidence="2" key="1">
    <citation type="submission" date="2018-02" db="EMBL/GenBank/DDBJ databases">
        <authorList>
            <person name="Hausmann B."/>
        </authorList>
    </citation>
    <scope>NUCLEOTIDE SEQUENCE [LARGE SCALE GENOMIC DNA]</scope>
    <source>
        <strain evidence="2">Peat soil MAG SbA1</strain>
    </source>
</reference>
<gene>
    <name evidence="1" type="ORF">SBA1_480018</name>
</gene>
<proteinExistence type="predicted"/>
<organism evidence="1 2">
    <name type="scientific">Candidatus Sulfotelmatobacter kueseliae</name>
    <dbReference type="NCBI Taxonomy" id="2042962"/>
    <lineage>
        <taxon>Bacteria</taxon>
        <taxon>Pseudomonadati</taxon>
        <taxon>Acidobacteriota</taxon>
        <taxon>Terriglobia</taxon>
        <taxon>Terriglobales</taxon>
        <taxon>Candidatus Korobacteraceae</taxon>
        <taxon>Candidatus Sulfotelmatobacter</taxon>
    </lineage>
</organism>